<evidence type="ECO:0000259" key="4">
    <source>
        <dbReference type="PROSITE" id="PS50158"/>
    </source>
</evidence>
<name>A0A1Q3C6S7_CEPFO</name>
<reference evidence="6" key="1">
    <citation type="submission" date="2016-04" db="EMBL/GenBank/DDBJ databases">
        <title>Cephalotus genome sequencing.</title>
        <authorList>
            <person name="Fukushima K."/>
            <person name="Hasebe M."/>
            <person name="Fang X."/>
        </authorList>
    </citation>
    <scope>NUCLEOTIDE SEQUENCE [LARGE SCALE GENOMIC DNA]</scope>
    <source>
        <strain evidence="6">cv. St1</strain>
    </source>
</reference>
<proteinExistence type="predicted"/>
<dbReference type="PANTHER" id="PTHR34676">
    <property type="entry name" value="DUF4219 DOMAIN-CONTAINING PROTEIN-RELATED"/>
    <property type="match status" value="1"/>
</dbReference>
<protein>
    <submittedName>
        <fullName evidence="5">DUF4219 domain-containing protein/UBN2 domain-containing protein</fullName>
    </submittedName>
</protein>
<dbReference type="SUPFAM" id="SSF57756">
    <property type="entry name" value="Retrovirus zinc finger-like domains"/>
    <property type="match status" value="1"/>
</dbReference>
<dbReference type="Pfam" id="PF14223">
    <property type="entry name" value="Retrotran_gag_2"/>
    <property type="match status" value="1"/>
</dbReference>
<dbReference type="InterPro" id="IPR001878">
    <property type="entry name" value="Znf_CCHC"/>
</dbReference>
<accession>A0A1Q3C6S7</accession>
<keyword evidence="2" id="KW-0175">Coiled coil</keyword>
<evidence type="ECO:0000256" key="2">
    <source>
        <dbReference type="SAM" id="Coils"/>
    </source>
</evidence>
<comment type="caution">
    <text evidence="5">The sequence shown here is derived from an EMBL/GenBank/DDBJ whole genome shotgun (WGS) entry which is preliminary data.</text>
</comment>
<organism evidence="5 6">
    <name type="scientific">Cephalotus follicularis</name>
    <name type="common">Albany pitcher plant</name>
    <dbReference type="NCBI Taxonomy" id="3775"/>
    <lineage>
        <taxon>Eukaryota</taxon>
        <taxon>Viridiplantae</taxon>
        <taxon>Streptophyta</taxon>
        <taxon>Embryophyta</taxon>
        <taxon>Tracheophyta</taxon>
        <taxon>Spermatophyta</taxon>
        <taxon>Magnoliopsida</taxon>
        <taxon>eudicotyledons</taxon>
        <taxon>Gunneridae</taxon>
        <taxon>Pentapetalae</taxon>
        <taxon>rosids</taxon>
        <taxon>fabids</taxon>
        <taxon>Oxalidales</taxon>
        <taxon>Cephalotaceae</taxon>
        <taxon>Cephalotus</taxon>
    </lineage>
</organism>
<dbReference type="InterPro" id="IPR036875">
    <property type="entry name" value="Znf_CCHC_sf"/>
</dbReference>
<keyword evidence="6" id="KW-1185">Reference proteome</keyword>
<feature type="coiled-coil region" evidence="2">
    <location>
        <begin position="365"/>
        <end position="425"/>
    </location>
</feature>
<dbReference type="Proteomes" id="UP000187406">
    <property type="component" value="Unassembled WGS sequence"/>
</dbReference>
<feature type="region of interest" description="Disordered" evidence="3">
    <location>
        <begin position="213"/>
        <end position="245"/>
    </location>
</feature>
<dbReference type="PROSITE" id="PS50158">
    <property type="entry name" value="ZF_CCHC"/>
    <property type="match status" value="1"/>
</dbReference>
<evidence type="ECO:0000256" key="1">
    <source>
        <dbReference type="PROSITE-ProRule" id="PRU00047"/>
    </source>
</evidence>
<dbReference type="SMART" id="SM00343">
    <property type="entry name" value="ZnF_C2HC"/>
    <property type="match status" value="2"/>
</dbReference>
<dbReference type="EMBL" id="BDDD01001418">
    <property type="protein sequence ID" value="GAV75788.1"/>
    <property type="molecule type" value="Genomic_DNA"/>
</dbReference>
<dbReference type="GO" id="GO:0003676">
    <property type="term" value="F:nucleic acid binding"/>
    <property type="evidence" value="ECO:0007669"/>
    <property type="project" value="InterPro"/>
</dbReference>
<dbReference type="InParanoid" id="A0A1Q3C6S7"/>
<dbReference type="AlphaFoldDB" id="A0A1Q3C6S7"/>
<evidence type="ECO:0000256" key="3">
    <source>
        <dbReference type="SAM" id="MobiDB-lite"/>
    </source>
</evidence>
<keyword evidence="1" id="KW-0862">Zinc</keyword>
<feature type="domain" description="CCHC-type" evidence="4">
    <location>
        <begin position="285"/>
        <end position="300"/>
    </location>
</feature>
<sequence length="548" mass="63489">MSNKESMSISKPPFFDGNNYSHWKAKMTIFIQALDFNLWDIIIDGPELPHIILQEGIKTLKPRSSYTDDDRKKVQLNAKAKQVIICALNSNEFNRVSSCATAKEMWDRLEVTYEGTNQVKDAKINMLVREYEMFSMKENENISGMFVRFTNIINSLQSLNKCYTNSEMVRKILRCLPKSCMPKVTTIEEAKDLNVLPLEELLGSLMTHEMTIKNHEDDEEQDKKKKKVIAFKSSTPDSSEEESDDEMALITRRFKKYLAKKKFGNKHFKKTFPSKSETRKEEIVCFECNKPRHYKSECPRLKKAKDTIKKKKAMLATWSDSDDTSSEEEEDQEVAQIALMAINDSDQDEDEDEDENEVSELLKLLEKFSLENSSLKKTIKSINRENVSLKHDLECLSSKSLDNKITAFEKENETLKVEIDALKKTFSKFLNSSEKLDKLLGLQRCVFNKAGLGYDEMNNVKHFQKYLEKKDKQKISSSMTCNYCNRHGHTTHTCYRKKNDMHKRNLLLKNKLLKLRTIWIPKGTFVTNPPQTQSNLGAKGFNINFLVL</sequence>
<evidence type="ECO:0000313" key="6">
    <source>
        <dbReference type="Proteomes" id="UP000187406"/>
    </source>
</evidence>
<dbReference type="PANTHER" id="PTHR34676:SF8">
    <property type="entry name" value="TRANSMEMBRANE PROTEIN"/>
    <property type="match status" value="1"/>
</dbReference>
<dbReference type="GO" id="GO:0008270">
    <property type="term" value="F:zinc ion binding"/>
    <property type="evidence" value="ECO:0007669"/>
    <property type="project" value="UniProtKB-KW"/>
</dbReference>
<gene>
    <name evidence="5" type="ORF">CFOL_v3_19264</name>
</gene>
<keyword evidence="1" id="KW-0863">Zinc-finger</keyword>
<evidence type="ECO:0000313" key="5">
    <source>
        <dbReference type="EMBL" id="GAV75788.1"/>
    </source>
</evidence>
<keyword evidence="1" id="KW-0479">Metal-binding</keyword>